<reference evidence="2 3" key="1">
    <citation type="submission" date="2020-08" db="EMBL/GenBank/DDBJ databases">
        <title>Genomic Encyclopedia of Type Strains, Phase IV (KMG-IV): sequencing the most valuable type-strain genomes for metagenomic binning, comparative biology and taxonomic classification.</title>
        <authorList>
            <person name="Goeker M."/>
        </authorList>
    </citation>
    <scope>NUCLEOTIDE SEQUENCE [LARGE SCALE GENOMIC DNA]</scope>
    <source>
        <strain evidence="2 3">DSM 101806</strain>
    </source>
</reference>
<dbReference type="RefSeq" id="WP_183996015.1">
    <property type="nucleotide sequence ID" value="NZ_JACIEH010000001.1"/>
</dbReference>
<dbReference type="AlphaFoldDB" id="A0A7W6JR20"/>
<accession>A0A7W6JR20</accession>
<evidence type="ECO:0000256" key="1">
    <source>
        <dbReference type="SAM" id="Phobius"/>
    </source>
</evidence>
<proteinExistence type="predicted"/>
<keyword evidence="1" id="KW-0812">Transmembrane</keyword>
<keyword evidence="1" id="KW-1133">Transmembrane helix</keyword>
<feature type="transmembrane region" description="Helical" evidence="1">
    <location>
        <begin position="32"/>
        <end position="54"/>
    </location>
</feature>
<sequence>MNVSDDVRRKAFNVCGHLGSDTFYVAHKRRRIMLKASISTIAVLVGLSAMPAYAQSFTPAPTTVSGTGTGYVNGTPCTGATVNGSVNSSGTYADVTFDNSATACSAYGVTARVWANGTLSNVVVTYLPTSTVICSSGTTTYPGVVEYTNVTGTTVNAYVDPSAPVSVGACAVAADMTVGTLQFVP</sequence>
<keyword evidence="3" id="KW-1185">Reference proteome</keyword>
<protein>
    <submittedName>
        <fullName evidence="2">Uncharacterized protein</fullName>
    </submittedName>
</protein>
<dbReference type="Proteomes" id="UP000557392">
    <property type="component" value="Unassembled WGS sequence"/>
</dbReference>
<organism evidence="2 3">
    <name type="scientific">Sphingomonas kyeonggiensis</name>
    <dbReference type="NCBI Taxonomy" id="1268553"/>
    <lineage>
        <taxon>Bacteria</taxon>
        <taxon>Pseudomonadati</taxon>
        <taxon>Pseudomonadota</taxon>
        <taxon>Alphaproteobacteria</taxon>
        <taxon>Sphingomonadales</taxon>
        <taxon>Sphingomonadaceae</taxon>
        <taxon>Sphingomonas</taxon>
    </lineage>
</organism>
<comment type="caution">
    <text evidence="2">The sequence shown here is derived from an EMBL/GenBank/DDBJ whole genome shotgun (WGS) entry which is preliminary data.</text>
</comment>
<evidence type="ECO:0000313" key="3">
    <source>
        <dbReference type="Proteomes" id="UP000557392"/>
    </source>
</evidence>
<keyword evidence="1" id="KW-0472">Membrane</keyword>
<gene>
    <name evidence="2" type="ORF">GGR46_001483</name>
</gene>
<dbReference type="EMBL" id="JACIEH010000001">
    <property type="protein sequence ID" value="MBB4097950.1"/>
    <property type="molecule type" value="Genomic_DNA"/>
</dbReference>
<evidence type="ECO:0000313" key="2">
    <source>
        <dbReference type="EMBL" id="MBB4097950.1"/>
    </source>
</evidence>
<name>A0A7W6JR20_9SPHN</name>